<feature type="non-terminal residue" evidence="2">
    <location>
        <position position="1"/>
    </location>
</feature>
<reference evidence="2" key="2">
    <citation type="submission" date="2023-05" db="EMBL/GenBank/DDBJ databases">
        <authorList>
            <consortium name="Lawrence Berkeley National Laboratory"/>
            <person name="Steindorff A."/>
            <person name="Hensen N."/>
            <person name="Bonometti L."/>
            <person name="Westerberg I."/>
            <person name="Brannstrom I.O."/>
            <person name="Guillou S."/>
            <person name="Cros-Aarteil S."/>
            <person name="Calhoun S."/>
            <person name="Haridas S."/>
            <person name="Kuo A."/>
            <person name="Mondo S."/>
            <person name="Pangilinan J."/>
            <person name="Riley R."/>
            <person name="Labutti K."/>
            <person name="Andreopoulos B."/>
            <person name="Lipzen A."/>
            <person name="Chen C."/>
            <person name="Yanf M."/>
            <person name="Daum C."/>
            <person name="Ng V."/>
            <person name="Clum A."/>
            <person name="Ohm R."/>
            <person name="Martin F."/>
            <person name="Silar P."/>
            <person name="Natvig D."/>
            <person name="Lalanne C."/>
            <person name="Gautier V."/>
            <person name="Ament-Velasquez S.L."/>
            <person name="Kruys A."/>
            <person name="Hutchinson M.I."/>
            <person name="Powell A.J."/>
            <person name="Barry K."/>
            <person name="Miller A.N."/>
            <person name="Grigoriev I.V."/>
            <person name="Debuchy R."/>
            <person name="Gladieux P."/>
            <person name="Thoren M.H."/>
            <person name="Johannesson H."/>
        </authorList>
    </citation>
    <scope>NUCLEOTIDE SEQUENCE</scope>
    <source>
        <strain evidence="2">CBS 123565</strain>
    </source>
</reference>
<feature type="domain" description="Ubiquitin-like" evidence="1">
    <location>
        <begin position="1"/>
        <end position="68"/>
    </location>
</feature>
<dbReference type="InterPro" id="IPR054464">
    <property type="entry name" value="ULD_fung"/>
</dbReference>
<dbReference type="Pfam" id="PF22893">
    <property type="entry name" value="ULD_2"/>
    <property type="match status" value="1"/>
</dbReference>
<keyword evidence="3" id="KW-1185">Reference proteome</keyword>
<comment type="caution">
    <text evidence="2">The sequence shown here is derived from an EMBL/GenBank/DDBJ whole genome shotgun (WGS) entry which is preliminary data.</text>
</comment>
<accession>A0AAN6USG8</accession>
<dbReference type="AlphaFoldDB" id="A0AAN6USG8"/>
<organism evidence="2 3">
    <name type="scientific">Trichocladium antarcticum</name>
    <dbReference type="NCBI Taxonomy" id="1450529"/>
    <lineage>
        <taxon>Eukaryota</taxon>
        <taxon>Fungi</taxon>
        <taxon>Dikarya</taxon>
        <taxon>Ascomycota</taxon>
        <taxon>Pezizomycotina</taxon>
        <taxon>Sordariomycetes</taxon>
        <taxon>Sordariomycetidae</taxon>
        <taxon>Sordariales</taxon>
        <taxon>Chaetomiaceae</taxon>
        <taxon>Trichocladium</taxon>
    </lineage>
</organism>
<feature type="non-terminal residue" evidence="2">
    <location>
        <position position="68"/>
    </location>
</feature>
<reference evidence="2" key="1">
    <citation type="journal article" date="2023" name="Mol. Phylogenet. Evol.">
        <title>Genome-scale phylogeny and comparative genomics of the fungal order Sordariales.</title>
        <authorList>
            <person name="Hensen N."/>
            <person name="Bonometti L."/>
            <person name="Westerberg I."/>
            <person name="Brannstrom I.O."/>
            <person name="Guillou S."/>
            <person name="Cros-Aarteil S."/>
            <person name="Calhoun S."/>
            <person name="Haridas S."/>
            <person name="Kuo A."/>
            <person name="Mondo S."/>
            <person name="Pangilinan J."/>
            <person name="Riley R."/>
            <person name="LaButti K."/>
            <person name="Andreopoulos B."/>
            <person name="Lipzen A."/>
            <person name="Chen C."/>
            <person name="Yan M."/>
            <person name="Daum C."/>
            <person name="Ng V."/>
            <person name="Clum A."/>
            <person name="Steindorff A."/>
            <person name="Ohm R.A."/>
            <person name="Martin F."/>
            <person name="Silar P."/>
            <person name="Natvig D.O."/>
            <person name="Lalanne C."/>
            <person name="Gautier V."/>
            <person name="Ament-Velasquez S.L."/>
            <person name="Kruys A."/>
            <person name="Hutchinson M.I."/>
            <person name="Powell A.J."/>
            <person name="Barry K."/>
            <person name="Miller A.N."/>
            <person name="Grigoriev I.V."/>
            <person name="Debuchy R."/>
            <person name="Gladieux P."/>
            <person name="Hiltunen Thoren M."/>
            <person name="Johannesson H."/>
        </authorList>
    </citation>
    <scope>NUCLEOTIDE SEQUENCE</scope>
    <source>
        <strain evidence="2">CBS 123565</strain>
    </source>
</reference>
<proteinExistence type="predicted"/>
<dbReference type="EMBL" id="MU853402">
    <property type="protein sequence ID" value="KAK4137996.1"/>
    <property type="molecule type" value="Genomic_DNA"/>
</dbReference>
<sequence length="68" mass="7800">IKFKDAVGRKFSFPFHLCQTWQGMEELIKQAFIHVDVIGPHVQEGHYDLVGPNGEIILPTVWEKVVEP</sequence>
<evidence type="ECO:0000259" key="1">
    <source>
        <dbReference type="Pfam" id="PF22893"/>
    </source>
</evidence>
<name>A0AAN6USG8_9PEZI</name>
<gene>
    <name evidence="2" type="ORF">BT67DRAFT_339592</name>
</gene>
<evidence type="ECO:0000313" key="3">
    <source>
        <dbReference type="Proteomes" id="UP001304895"/>
    </source>
</evidence>
<evidence type="ECO:0000313" key="2">
    <source>
        <dbReference type="EMBL" id="KAK4137996.1"/>
    </source>
</evidence>
<dbReference type="Proteomes" id="UP001304895">
    <property type="component" value="Unassembled WGS sequence"/>
</dbReference>
<protein>
    <recommendedName>
        <fullName evidence="1">Ubiquitin-like domain-containing protein</fullName>
    </recommendedName>
</protein>